<feature type="compositionally biased region" description="Acidic residues" evidence="7">
    <location>
        <begin position="676"/>
        <end position="692"/>
    </location>
</feature>
<feature type="compositionally biased region" description="Acidic residues" evidence="7">
    <location>
        <begin position="820"/>
        <end position="862"/>
    </location>
</feature>
<dbReference type="PANTHER" id="PTHR10183">
    <property type="entry name" value="CALPAIN"/>
    <property type="match status" value="1"/>
</dbReference>
<keyword evidence="3 6" id="KW-0378">Hydrolase</keyword>
<dbReference type="CDD" id="cd00044">
    <property type="entry name" value="CysPc"/>
    <property type="match status" value="1"/>
</dbReference>
<dbReference type="GO" id="GO:0006508">
    <property type="term" value="P:proteolysis"/>
    <property type="evidence" value="ECO:0007669"/>
    <property type="project" value="UniProtKB-KW"/>
</dbReference>
<evidence type="ECO:0000256" key="3">
    <source>
        <dbReference type="ARBA" id="ARBA00022801"/>
    </source>
</evidence>
<name>A0A2J6QB65_9HELO</name>
<dbReference type="GO" id="GO:0004198">
    <property type="term" value="F:calcium-dependent cysteine-type endopeptidase activity"/>
    <property type="evidence" value="ECO:0007669"/>
    <property type="project" value="InterPro"/>
</dbReference>
<evidence type="ECO:0000259" key="8">
    <source>
        <dbReference type="PROSITE" id="PS50203"/>
    </source>
</evidence>
<dbReference type="Pfam" id="PF00648">
    <property type="entry name" value="Peptidase_C2"/>
    <property type="match status" value="2"/>
</dbReference>
<dbReference type="SMART" id="SM00230">
    <property type="entry name" value="CysPc"/>
    <property type="match status" value="1"/>
</dbReference>
<proteinExistence type="inferred from homology"/>
<feature type="active site" evidence="5 6">
    <location>
        <position position="324"/>
    </location>
</feature>
<dbReference type="InterPro" id="IPR022684">
    <property type="entry name" value="Calpain_cysteine_protease"/>
</dbReference>
<evidence type="ECO:0000256" key="6">
    <source>
        <dbReference type="PROSITE-ProRule" id="PRU00239"/>
    </source>
</evidence>
<feature type="active site" evidence="5 6">
    <location>
        <position position="138"/>
    </location>
</feature>
<dbReference type="OrthoDB" id="424753at2759"/>
<evidence type="ECO:0000256" key="1">
    <source>
        <dbReference type="ARBA" id="ARBA00007623"/>
    </source>
</evidence>
<keyword evidence="2 6" id="KW-0645">Protease</keyword>
<evidence type="ECO:0000313" key="9">
    <source>
        <dbReference type="EMBL" id="PMD23513.1"/>
    </source>
</evidence>
<feature type="active site" evidence="5 6">
    <location>
        <position position="344"/>
    </location>
</feature>
<dbReference type="EMBL" id="KZ613474">
    <property type="protein sequence ID" value="PMD23513.1"/>
    <property type="molecule type" value="Genomic_DNA"/>
</dbReference>
<dbReference type="AlphaFoldDB" id="A0A2J6QB65"/>
<feature type="domain" description="Calpain catalytic" evidence="8">
    <location>
        <begin position="109"/>
        <end position="400"/>
    </location>
</feature>
<sequence length="862" mass="97168">MDFEDEGLAKSSSGSEDDLPKTTKSAKLQTKHAGKVTTILPKGEYTKRATKNVLQGTIEEENALASYDEAVRSPDFDIERDFERGRPSKCLDKLVLHSKDKVLALKSVKRISDIFDDPKFFISGPKPNDVRQGWLGNCWLMAALCAVGNKPDLIEKVCVARDEVVGVYGFVFFRDGEWRAEVIDNKLYLKHPDFNRTKSGLPGKPERNKQRQITEEENYRKMYQRNSVSLYFAQCEDPNETWLPLLEKAYAKAHGDYASTHGGQMGEGIEDLTGAVTTEIFLMDICDTESFWNERLLKVNTDFLITCASNFKIDQSRNGLISNHAYSIHRAVETSGHRLLLVRNPWGESEWNGPWSDGSKEWTPDLMKQLSHSFGDDGEFWISYEFFLQKFESAQRLRLLTREWEATQQWISLNVPFVEDYHKTNFVLSLEKTSPVVIVLSQLDYRYFEGFQGRYRFKLSFAVQKTGDSEYTMTCQPNIAMQRSVSADLTLEAGEYHVFVKIIARHVDYPSVEEVVRSTVSYRRAKLVQAALKYDLAHSRVRNEAVLEQKRAKRRAQRAKFNRLKKVARKKMLKEKKRKKHVENKKKRKQHAVEKKIAAKAKAKSAKEAEKKAGLAAIVKADASCQTSDTFAEAAVEGLAPTVQSTTGTDSAINPTLPTSPAAVKAPTTLAAPDASEADNDEDDESELDSDVSDVASGEVEEKVEQIKRQKALENQKKKAQPPKKPVKVDDTFEPGYWNPVVVVGLRVYSKESGVTIRVVRPHDNEDRVKSKDLKRKRKGKVGNGPKKRKTNPDSEIAKLQKAAQEALRLIDGEKTDGITDSEGEEDSGDESEGETDDESNTGDDEESDGESEEESDTESVE</sequence>
<evidence type="ECO:0000256" key="7">
    <source>
        <dbReference type="SAM" id="MobiDB-lite"/>
    </source>
</evidence>
<comment type="similarity">
    <text evidence="1">Belongs to the peptidase C2 family.</text>
</comment>
<dbReference type="PRINTS" id="PR00704">
    <property type="entry name" value="CALPAIN"/>
</dbReference>
<dbReference type="SUPFAM" id="SSF54001">
    <property type="entry name" value="Cysteine proteinases"/>
    <property type="match status" value="1"/>
</dbReference>
<keyword evidence="10" id="KW-1185">Reference proteome</keyword>
<evidence type="ECO:0000256" key="5">
    <source>
        <dbReference type="PIRSR" id="PIRSR622684-1"/>
    </source>
</evidence>
<accession>A0A2J6QB65</accession>
<dbReference type="STRING" id="1745343.A0A2J6QB65"/>
<evidence type="ECO:0000256" key="4">
    <source>
        <dbReference type="ARBA" id="ARBA00022807"/>
    </source>
</evidence>
<evidence type="ECO:0000313" key="10">
    <source>
        <dbReference type="Proteomes" id="UP000235672"/>
    </source>
</evidence>
<feature type="compositionally biased region" description="Basic and acidic residues" evidence="7">
    <location>
        <begin position="809"/>
        <end position="818"/>
    </location>
</feature>
<feature type="compositionally biased region" description="Basic and acidic residues" evidence="7">
    <location>
        <begin position="700"/>
        <end position="717"/>
    </location>
</feature>
<feature type="compositionally biased region" description="Basic and acidic residues" evidence="7">
    <location>
        <begin position="761"/>
        <end position="772"/>
    </location>
</feature>
<feature type="region of interest" description="Disordered" evidence="7">
    <location>
        <begin position="1"/>
        <end position="33"/>
    </location>
</feature>
<gene>
    <name evidence="9" type="ORF">NA56DRAFT_700900</name>
</gene>
<reference evidence="9 10" key="1">
    <citation type="submission" date="2016-05" db="EMBL/GenBank/DDBJ databases">
        <title>A degradative enzymes factory behind the ericoid mycorrhizal symbiosis.</title>
        <authorList>
            <consortium name="DOE Joint Genome Institute"/>
            <person name="Martino E."/>
            <person name="Morin E."/>
            <person name="Grelet G."/>
            <person name="Kuo A."/>
            <person name="Kohler A."/>
            <person name="Daghino S."/>
            <person name="Barry K."/>
            <person name="Choi C."/>
            <person name="Cichocki N."/>
            <person name="Clum A."/>
            <person name="Copeland A."/>
            <person name="Hainaut M."/>
            <person name="Haridas S."/>
            <person name="Labutti K."/>
            <person name="Lindquist E."/>
            <person name="Lipzen A."/>
            <person name="Khouja H.-R."/>
            <person name="Murat C."/>
            <person name="Ohm R."/>
            <person name="Olson A."/>
            <person name="Spatafora J."/>
            <person name="Veneault-Fourrey C."/>
            <person name="Henrissat B."/>
            <person name="Grigoriev I."/>
            <person name="Martin F."/>
            <person name="Perotto S."/>
        </authorList>
    </citation>
    <scope>NUCLEOTIDE SEQUENCE [LARGE SCALE GENOMIC DNA]</scope>
    <source>
        <strain evidence="9 10">UAMH 7357</strain>
    </source>
</reference>
<feature type="region of interest" description="Disordered" evidence="7">
    <location>
        <begin position="760"/>
        <end position="862"/>
    </location>
</feature>
<dbReference type="InterPro" id="IPR038765">
    <property type="entry name" value="Papain-like_cys_pep_sf"/>
</dbReference>
<evidence type="ECO:0000256" key="2">
    <source>
        <dbReference type="ARBA" id="ARBA00022670"/>
    </source>
</evidence>
<dbReference type="PROSITE" id="PS50203">
    <property type="entry name" value="CALPAIN_CAT"/>
    <property type="match status" value="1"/>
</dbReference>
<organism evidence="9 10">
    <name type="scientific">Hyaloscypha hepaticicola</name>
    <dbReference type="NCBI Taxonomy" id="2082293"/>
    <lineage>
        <taxon>Eukaryota</taxon>
        <taxon>Fungi</taxon>
        <taxon>Dikarya</taxon>
        <taxon>Ascomycota</taxon>
        <taxon>Pezizomycotina</taxon>
        <taxon>Leotiomycetes</taxon>
        <taxon>Helotiales</taxon>
        <taxon>Hyaloscyphaceae</taxon>
        <taxon>Hyaloscypha</taxon>
    </lineage>
</organism>
<feature type="compositionally biased region" description="Basic residues" evidence="7">
    <location>
        <begin position="572"/>
        <end position="590"/>
    </location>
</feature>
<dbReference type="PROSITE" id="PS00139">
    <property type="entry name" value="THIOL_PROTEASE_CYS"/>
    <property type="match status" value="1"/>
</dbReference>
<dbReference type="InterPro" id="IPR000169">
    <property type="entry name" value="Pept_cys_AS"/>
</dbReference>
<feature type="region of interest" description="Disordered" evidence="7">
    <location>
        <begin position="572"/>
        <end position="594"/>
    </location>
</feature>
<dbReference type="InterPro" id="IPR001300">
    <property type="entry name" value="Peptidase_C2_calpain_cat"/>
</dbReference>
<dbReference type="Gene3D" id="3.90.70.10">
    <property type="entry name" value="Cysteine proteinases"/>
    <property type="match status" value="1"/>
</dbReference>
<feature type="compositionally biased region" description="Polar residues" evidence="7">
    <location>
        <begin position="642"/>
        <end position="659"/>
    </location>
</feature>
<dbReference type="Proteomes" id="UP000235672">
    <property type="component" value="Unassembled WGS sequence"/>
</dbReference>
<protein>
    <submittedName>
        <fullName evidence="9">Cysteine proteinase</fullName>
    </submittedName>
</protein>
<dbReference type="PANTHER" id="PTHR10183:SF379">
    <property type="entry name" value="CALPAIN-5"/>
    <property type="match status" value="1"/>
</dbReference>
<feature type="region of interest" description="Disordered" evidence="7">
    <location>
        <begin position="642"/>
        <end position="736"/>
    </location>
</feature>
<feature type="compositionally biased region" description="Basic residues" evidence="7">
    <location>
        <begin position="773"/>
        <end position="790"/>
    </location>
</feature>
<keyword evidence="4 6" id="KW-0788">Thiol protease</keyword>